<organism evidence="2 3">
    <name type="scientific">Chloropsis hardwickii</name>
    <dbReference type="NCBI Taxonomy" id="667144"/>
    <lineage>
        <taxon>Eukaryota</taxon>
        <taxon>Metazoa</taxon>
        <taxon>Chordata</taxon>
        <taxon>Craniata</taxon>
        <taxon>Vertebrata</taxon>
        <taxon>Euteleostomi</taxon>
        <taxon>Archelosauria</taxon>
        <taxon>Archosauria</taxon>
        <taxon>Dinosauria</taxon>
        <taxon>Saurischia</taxon>
        <taxon>Theropoda</taxon>
        <taxon>Coelurosauria</taxon>
        <taxon>Aves</taxon>
        <taxon>Neognathae</taxon>
        <taxon>Neoaves</taxon>
        <taxon>Telluraves</taxon>
        <taxon>Australaves</taxon>
        <taxon>Passeriformes</taxon>
        <taxon>Corvoidea</taxon>
        <taxon>Irenidae</taxon>
        <taxon>Chloropsis</taxon>
    </lineage>
</organism>
<dbReference type="Gene3D" id="3.30.420.40">
    <property type="match status" value="2"/>
</dbReference>
<keyword evidence="3" id="KW-1185">Reference proteome</keyword>
<feature type="region of interest" description="Disordered" evidence="1">
    <location>
        <begin position="1"/>
        <end position="20"/>
    </location>
</feature>
<dbReference type="Proteomes" id="UP000640999">
    <property type="component" value="Unassembled WGS sequence"/>
</dbReference>
<evidence type="ECO:0000313" key="2">
    <source>
        <dbReference type="EMBL" id="NWH39445.1"/>
    </source>
</evidence>
<dbReference type="Pfam" id="PF00022">
    <property type="entry name" value="Actin"/>
    <property type="match status" value="1"/>
</dbReference>
<dbReference type="PRINTS" id="PR00190">
    <property type="entry name" value="ACTIN"/>
</dbReference>
<reference evidence="2" key="1">
    <citation type="submission" date="2019-10" db="EMBL/GenBank/DDBJ databases">
        <title>Bird 10,000 Genomes (B10K) Project - Family phase.</title>
        <authorList>
            <person name="Zhang G."/>
        </authorList>
    </citation>
    <scope>NUCLEOTIDE SEQUENCE</scope>
    <source>
        <strain evidence="2">B10K-IZ-033-78</strain>
        <tissue evidence="2">Muscle</tissue>
    </source>
</reference>
<sequence>PWQPRQRCPAPESPPGSAAAPRSYPLKYGLIEDWDSMTTLWSHLLCCHLKVLPEEHPVLLAESPSCPATDRAKAAEVLFESFGVPALHVANTGFLSLCAHGRVTGLAVEAGA</sequence>
<dbReference type="InterPro" id="IPR043129">
    <property type="entry name" value="ATPase_NBD"/>
</dbReference>
<feature type="non-terminal residue" evidence="2">
    <location>
        <position position="1"/>
    </location>
</feature>
<dbReference type="PANTHER" id="PTHR11937">
    <property type="entry name" value="ACTIN"/>
    <property type="match status" value="1"/>
</dbReference>
<gene>
    <name evidence="2" type="primary">Act1</name>
    <name evidence="2" type="ORF">CHLHAR_R15501</name>
</gene>
<evidence type="ECO:0000313" key="3">
    <source>
        <dbReference type="Proteomes" id="UP000640999"/>
    </source>
</evidence>
<comment type="caution">
    <text evidence="2">The sequence shown here is derived from an EMBL/GenBank/DDBJ whole genome shotgun (WGS) entry which is preliminary data.</text>
</comment>
<dbReference type="SUPFAM" id="SSF53067">
    <property type="entry name" value="Actin-like ATPase domain"/>
    <property type="match status" value="1"/>
</dbReference>
<dbReference type="FunFam" id="3.30.420.40:FF:000502">
    <property type="entry name" value="Actin-Related Proteins"/>
    <property type="match status" value="1"/>
</dbReference>
<proteinExistence type="predicted"/>
<name>A0A850V559_9CORV</name>
<feature type="non-terminal residue" evidence="2">
    <location>
        <position position="112"/>
    </location>
</feature>
<dbReference type="InterPro" id="IPR004000">
    <property type="entry name" value="Actin"/>
</dbReference>
<dbReference type="OrthoDB" id="9870582at2759"/>
<accession>A0A850V559</accession>
<dbReference type="AlphaFoldDB" id="A0A850V559"/>
<dbReference type="EMBL" id="WEIW01002077">
    <property type="protein sequence ID" value="NWH39445.1"/>
    <property type="molecule type" value="Genomic_DNA"/>
</dbReference>
<evidence type="ECO:0000256" key="1">
    <source>
        <dbReference type="SAM" id="MobiDB-lite"/>
    </source>
</evidence>
<protein>
    <submittedName>
        <fullName evidence="2">ACT1 protein</fullName>
    </submittedName>
</protein>